<dbReference type="Pfam" id="PF00067">
    <property type="entry name" value="p450"/>
    <property type="match status" value="1"/>
</dbReference>
<dbReference type="InterPro" id="IPR001128">
    <property type="entry name" value="Cyt_P450"/>
</dbReference>
<dbReference type="PANTHER" id="PTHR46696:SF1">
    <property type="entry name" value="CYTOCHROME P450 YJIB-RELATED"/>
    <property type="match status" value="1"/>
</dbReference>
<evidence type="ECO:0000256" key="2">
    <source>
        <dbReference type="ARBA" id="ARBA00022617"/>
    </source>
</evidence>
<name>A0ABT3X673_9BACL</name>
<dbReference type="CDD" id="cd11032">
    <property type="entry name" value="P450_EryK-like"/>
    <property type="match status" value="1"/>
</dbReference>
<comment type="similarity">
    <text evidence="1 4">Belongs to the cytochrome P450 family.</text>
</comment>
<protein>
    <submittedName>
        <fullName evidence="5">Cytochrome P450</fullName>
    </submittedName>
</protein>
<reference evidence="5 6" key="1">
    <citation type="submission" date="2022-11" db="EMBL/GenBank/DDBJ databases">
        <title>Study of microbial diversity in lake waters.</title>
        <authorList>
            <person name="Zhang J."/>
        </authorList>
    </citation>
    <scope>NUCLEOTIDE SEQUENCE [LARGE SCALE GENOMIC DNA]</scope>
    <source>
        <strain evidence="5 6">DT12</strain>
    </source>
</reference>
<dbReference type="Gene3D" id="1.10.630.10">
    <property type="entry name" value="Cytochrome P450"/>
    <property type="match status" value="1"/>
</dbReference>
<evidence type="ECO:0000256" key="4">
    <source>
        <dbReference type="RuleBase" id="RU000461"/>
    </source>
</evidence>
<keyword evidence="4" id="KW-0560">Oxidoreductase</keyword>
<dbReference type="EMBL" id="JAPMLT010000022">
    <property type="protein sequence ID" value="MCX7572403.1"/>
    <property type="molecule type" value="Genomic_DNA"/>
</dbReference>
<dbReference type="RefSeq" id="WP_267153651.1">
    <property type="nucleotide sequence ID" value="NZ_JAPMLT010000022.1"/>
</dbReference>
<evidence type="ECO:0000313" key="5">
    <source>
        <dbReference type="EMBL" id="MCX7572403.1"/>
    </source>
</evidence>
<keyword evidence="3 4" id="KW-0503">Monooxygenase</keyword>
<keyword evidence="2 4" id="KW-0349">Heme</keyword>
<dbReference type="PANTHER" id="PTHR46696">
    <property type="entry name" value="P450, PUTATIVE (EUROFUNG)-RELATED"/>
    <property type="match status" value="1"/>
</dbReference>
<keyword evidence="6" id="KW-1185">Reference proteome</keyword>
<proteinExistence type="inferred from homology"/>
<evidence type="ECO:0000256" key="3">
    <source>
        <dbReference type="ARBA" id="ARBA00023033"/>
    </source>
</evidence>
<dbReference type="PRINTS" id="PR00385">
    <property type="entry name" value="P450"/>
</dbReference>
<gene>
    <name evidence="5" type="ORF">OS242_21060</name>
</gene>
<dbReference type="PRINTS" id="PR00359">
    <property type="entry name" value="BP450"/>
</dbReference>
<sequence>MSVQKENLHNPKMLNPIREFDKQTKLDPHIWLKTMRETQPIRYDETRDGWDFFEYEDVHYILNHPEIFSSRRYPPHLMISQSLVFQDPPRHTDLRGMINKAFTPKMVADFAPRIQQKAEELLDQALAKGSLDIVDDFGARLPVAVISWMLGVEEAHQEMFLNWGLRFMQGVESTDPEELKRLQEDQKQAQAELFSYLKEKIAFFRQNPGENLLSALVHADVDGVPLNEDELLAFCSILLAGGSETTMHLFSHTARLFIEYPEIEQQLRENPSLYPTAIEEVLRFRPALPLLMRVCAQDTEVKGHQIKRGQGITAWISAANRDPKKFERPDEFVIDRSPNPHLTFGHGIHYCIGAPLARMEATIGLKELLKRYTNFAYVPGVQLEAVPSIIVNGVKSLPVVADRRV</sequence>
<dbReference type="InterPro" id="IPR036396">
    <property type="entry name" value="Cyt_P450_sf"/>
</dbReference>
<dbReference type="PROSITE" id="PS00086">
    <property type="entry name" value="CYTOCHROME_P450"/>
    <property type="match status" value="1"/>
</dbReference>
<dbReference type="InterPro" id="IPR002397">
    <property type="entry name" value="Cyt_P450_B"/>
</dbReference>
<dbReference type="InterPro" id="IPR017972">
    <property type="entry name" value="Cyt_P450_CS"/>
</dbReference>
<accession>A0ABT3X673</accession>
<comment type="caution">
    <text evidence="5">The sequence shown here is derived from an EMBL/GenBank/DDBJ whole genome shotgun (WGS) entry which is preliminary data.</text>
</comment>
<keyword evidence="4" id="KW-0479">Metal-binding</keyword>
<evidence type="ECO:0000256" key="1">
    <source>
        <dbReference type="ARBA" id="ARBA00010617"/>
    </source>
</evidence>
<keyword evidence="4" id="KW-0408">Iron</keyword>
<organism evidence="5 6">
    <name type="scientific">Tumebacillus lacus</name>
    <dbReference type="NCBI Taxonomy" id="2995335"/>
    <lineage>
        <taxon>Bacteria</taxon>
        <taxon>Bacillati</taxon>
        <taxon>Bacillota</taxon>
        <taxon>Bacilli</taxon>
        <taxon>Bacillales</taxon>
        <taxon>Alicyclobacillaceae</taxon>
        <taxon>Tumebacillus</taxon>
    </lineage>
</organism>
<dbReference type="SUPFAM" id="SSF48264">
    <property type="entry name" value="Cytochrome P450"/>
    <property type="match status" value="1"/>
</dbReference>
<dbReference type="Proteomes" id="UP001208017">
    <property type="component" value="Unassembled WGS sequence"/>
</dbReference>
<evidence type="ECO:0000313" key="6">
    <source>
        <dbReference type="Proteomes" id="UP001208017"/>
    </source>
</evidence>